<evidence type="ECO:0000313" key="2">
    <source>
        <dbReference type="Proteomes" id="UP001163223"/>
    </source>
</evidence>
<reference evidence="1" key="1">
    <citation type="submission" date="2022-11" db="EMBL/GenBank/DDBJ databases">
        <title>beta-Carotene-producing bacterium, Jeongeuplla avenae sp. nov., alleviates the salt stress of Arabidopsis seedlings.</title>
        <authorList>
            <person name="Jiang L."/>
            <person name="Lee J."/>
        </authorList>
    </citation>
    <scope>NUCLEOTIDE SEQUENCE</scope>
    <source>
        <strain evidence="1">DY_R2A_6</strain>
    </source>
</reference>
<dbReference type="Proteomes" id="UP001163223">
    <property type="component" value="Chromosome"/>
</dbReference>
<name>A0ACD4NJ12_9HYPH</name>
<gene>
    <name evidence="1" type="ORF">OXU80_18100</name>
</gene>
<organism evidence="1 2">
    <name type="scientific">Antarcticirhabdus aurantiaca</name>
    <dbReference type="NCBI Taxonomy" id="2606717"/>
    <lineage>
        <taxon>Bacteria</taxon>
        <taxon>Pseudomonadati</taxon>
        <taxon>Pseudomonadota</taxon>
        <taxon>Alphaproteobacteria</taxon>
        <taxon>Hyphomicrobiales</taxon>
        <taxon>Aurantimonadaceae</taxon>
        <taxon>Antarcticirhabdus</taxon>
    </lineage>
</organism>
<accession>A0ACD4NJ12</accession>
<sequence>MSPSPVEKTSLIRIPAASLPGALLIAALLVGGPAAAQPFDPGPAGTAVGSSMSGARIGAGRAPPAPRIPGAEVFGDTVEERTYGRAFDDSYLTPEVPRGRSETPIELRATEGRSELNGVNAGAFARGQADIGTSSVTRPSLGGRRIVAPEGRARIRR</sequence>
<keyword evidence="2" id="KW-1185">Reference proteome</keyword>
<dbReference type="EMBL" id="CP113520">
    <property type="protein sequence ID" value="WAJ26767.1"/>
    <property type="molecule type" value="Genomic_DNA"/>
</dbReference>
<protein>
    <submittedName>
        <fullName evidence="1">Uncharacterized protein</fullName>
    </submittedName>
</protein>
<evidence type="ECO:0000313" key="1">
    <source>
        <dbReference type="EMBL" id="WAJ26767.1"/>
    </source>
</evidence>
<proteinExistence type="predicted"/>